<evidence type="ECO:0000313" key="2">
    <source>
        <dbReference type="EMBL" id="EIJ78897.1"/>
    </source>
</evidence>
<comment type="caution">
    <text evidence="2">The sequence shown here is derived from an EMBL/GenBank/DDBJ whole genome shotgun (WGS) entry which is preliminary data.</text>
</comment>
<evidence type="ECO:0008006" key="4">
    <source>
        <dbReference type="Google" id="ProtNLM"/>
    </source>
</evidence>
<dbReference type="RefSeq" id="WP_004437939.1">
    <property type="nucleotide sequence ID" value="NZ_AFEU01000003.1"/>
</dbReference>
<keyword evidence="3" id="KW-1185">Reference proteome</keyword>
<feature type="region of interest" description="Disordered" evidence="1">
    <location>
        <begin position="1"/>
        <end position="30"/>
    </location>
</feature>
<name>I3DXC6_BACMT</name>
<sequence>MPPRPRGPFSMGIGPRHFHSSPVSPFGPMRGRARQIKRGGLLEKLFGRGNRNGPFQGLQSGGFPGMNPASRSSSAGGGSLLKTLTNPQAINGFLNNTQQVLKAAQSIGPMIQQYGPIARNLPAMWKLYKGLKNATSETDTSEHKNADPNENLEKSTDNKSEKGVKNKKTALKMKTVSSANAQRKKESVPKLYI</sequence>
<gene>
    <name evidence="2" type="ORF">PB1_15104</name>
</gene>
<dbReference type="Pfam" id="PF14181">
    <property type="entry name" value="YqfQ"/>
    <property type="match status" value="1"/>
</dbReference>
<proteinExistence type="predicted"/>
<feature type="region of interest" description="Disordered" evidence="1">
    <location>
        <begin position="135"/>
        <end position="193"/>
    </location>
</feature>
<dbReference type="Proteomes" id="UP000010523">
    <property type="component" value="Unassembled WGS sequence"/>
</dbReference>
<evidence type="ECO:0000313" key="3">
    <source>
        <dbReference type="Proteomes" id="UP000010523"/>
    </source>
</evidence>
<dbReference type="InterPro" id="IPR025571">
    <property type="entry name" value="YqfQ"/>
</dbReference>
<protein>
    <recommendedName>
        <fullName evidence="4">YqfQ-like protein</fullName>
    </recommendedName>
</protein>
<evidence type="ECO:0000256" key="1">
    <source>
        <dbReference type="SAM" id="MobiDB-lite"/>
    </source>
</evidence>
<dbReference type="AlphaFoldDB" id="I3DXC6"/>
<dbReference type="OrthoDB" id="2860117at2"/>
<dbReference type="STRING" id="997296.PB1_15104"/>
<dbReference type="eggNOG" id="ENOG50336QF">
    <property type="taxonomic scope" value="Bacteria"/>
</dbReference>
<reference evidence="2 3" key="1">
    <citation type="journal article" date="2012" name="Appl. Environ. Microbiol.">
        <title>Genome Sequence of Thermotolerant Bacillus methanolicus: Features and Regulation Related to Methylotrophy and Production of L-Lysine and L-Glutamate from Methanol.</title>
        <authorList>
            <person name="Heggeset T.M."/>
            <person name="Krog A."/>
            <person name="Balzer S."/>
            <person name="Wentzel A."/>
            <person name="Ellingsen T.E."/>
            <person name="Brautaset T."/>
        </authorList>
    </citation>
    <scope>NUCLEOTIDE SEQUENCE [LARGE SCALE GENOMIC DNA]</scope>
    <source>
        <strain evidence="2 3">PB1</strain>
    </source>
</reference>
<dbReference type="PATRIC" id="fig|997296.3.peg.3185"/>
<dbReference type="EMBL" id="AFEU01000003">
    <property type="protein sequence ID" value="EIJ78897.1"/>
    <property type="molecule type" value="Genomic_DNA"/>
</dbReference>
<organism evidence="2 3">
    <name type="scientific">Bacillus methanolicus PB1</name>
    <dbReference type="NCBI Taxonomy" id="997296"/>
    <lineage>
        <taxon>Bacteria</taxon>
        <taxon>Bacillati</taxon>
        <taxon>Bacillota</taxon>
        <taxon>Bacilli</taxon>
        <taxon>Bacillales</taxon>
        <taxon>Bacillaceae</taxon>
        <taxon>Bacillus</taxon>
    </lineage>
</organism>
<feature type="compositionally biased region" description="Basic and acidic residues" evidence="1">
    <location>
        <begin position="183"/>
        <end position="193"/>
    </location>
</feature>
<accession>I3DXC6</accession>
<feature type="compositionally biased region" description="Basic and acidic residues" evidence="1">
    <location>
        <begin position="140"/>
        <end position="164"/>
    </location>
</feature>
<feature type="region of interest" description="Disordered" evidence="1">
    <location>
        <begin position="50"/>
        <end position="80"/>
    </location>
</feature>